<keyword evidence="1" id="KW-1133">Transmembrane helix</keyword>
<protein>
    <submittedName>
        <fullName evidence="2">Uncharacterized protein</fullName>
    </submittedName>
</protein>
<evidence type="ECO:0000313" key="3">
    <source>
        <dbReference type="Proteomes" id="UP001501035"/>
    </source>
</evidence>
<reference evidence="3" key="1">
    <citation type="journal article" date="2019" name="Int. J. Syst. Evol. Microbiol.">
        <title>The Global Catalogue of Microorganisms (GCM) 10K type strain sequencing project: providing services to taxonomists for standard genome sequencing and annotation.</title>
        <authorList>
            <consortium name="The Broad Institute Genomics Platform"/>
            <consortium name="The Broad Institute Genome Sequencing Center for Infectious Disease"/>
            <person name="Wu L."/>
            <person name="Ma J."/>
        </authorList>
    </citation>
    <scope>NUCLEOTIDE SEQUENCE [LARGE SCALE GENOMIC DNA]</scope>
    <source>
        <strain evidence="3">JCM 14234</strain>
    </source>
</reference>
<sequence length="60" mass="6474">MSVRHTGKHSIVVTPTYRVHRRVTVMLSAIVLSLVTIVALVANMVYLNQTGASLIPGLGM</sequence>
<dbReference type="Proteomes" id="UP001501035">
    <property type="component" value="Unassembled WGS sequence"/>
</dbReference>
<name>A0ABP6LDV8_9ACTN</name>
<accession>A0ABP6LDV8</accession>
<dbReference type="RefSeq" id="WP_290714225.1">
    <property type="nucleotide sequence ID" value="NZ_BAAAVS010000023.1"/>
</dbReference>
<keyword evidence="1" id="KW-0812">Transmembrane</keyword>
<organism evidence="2 3">
    <name type="scientific">Gordonia defluvii</name>
    <dbReference type="NCBI Taxonomy" id="283718"/>
    <lineage>
        <taxon>Bacteria</taxon>
        <taxon>Bacillati</taxon>
        <taxon>Actinomycetota</taxon>
        <taxon>Actinomycetes</taxon>
        <taxon>Mycobacteriales</taxon>
        <taxon>Gordoniaceae</taxon>
        <taxon>Gordonia</taxon>
    </lineage>
</organism>
<evidence type="ECO:0000313" key="2">
    <source>
        <dbReference type="EMBL" id="GAA3036775.1"/>
    </source>
</evidence>
<feature type="transmembrane region" description="Helical" evidence="1">
    <location>
        <begin position="25"/>
        <end position="46"/>
    </location>
</feature>
<gene>
    <name evidence="2" type="ORF">GCM10010528_16820</name>
</gene>
<keyword evidence="1" id="KW-0472">Membrane</keyword>
<keyword evidence="3" id="KW-1185">Reference proteome</keyword>
<comment type="caution">
    <text evidence="2">The sequence shown here is derived from an EMBL/GenBank/DDBJ whole genome shotgun (WGS) entry which is preliminary data.</text>
</comment>
<evidence type="ECO:0000256" key="1">
    <source>
        <dbReference type="SAM" id="Phobius"/>
    </source>
</evidence>
<proteinExistence type="predicted"/>
<dbReference type="EMBL" id="BAAAVS010000023">
    <property type="protein sequence ID" value="GAA3036775.1"/>
    <property type="molecule type" value="Genomic_DNA"/>
</dbReference>